<dbReference type="Pfam" id="PF00805">
    <property type="entry name" value="Pentapeptide"/>
    <property type="match status" value="1"/>
</dbReference>
<dbReference type="EMBL" id="PRLF01000009">
    <property type="protein sequence ID" value="RAW65142.1"/>
    <property type="molecule type" value="Genomic_DNA"/>
</dbReference>
<name>A0A329UVY8_9FIRM</name>
<reference evidence="1 3" key="1">
    <citation type="submission" date="2018-02" db="EMBL/GenBank/DDBJ databases">
        <title>Complete genome sequencing of Faecalibacterium prausnitzii strains isolated from the human gut.</title>
        <authorList>
            <person name="Fitzgerald B.C."/>
            <person name="Shkoporov A.N."/>
            <person name="Ross P.R."/>
            <person name="Hill C."/>
        </authorList>
    </citation>
    <scope>NUCLEOTIDE SEQUENCE [LARGE SCALE GENOMIC DNA]</scope>
    <source>
        <strain evidence="1 3">APC924/119</strain>
    </source>
</reference>
<dbReference type="SUPFAM" id="SSF141571">
    <property type="entry name" value="Pentapeptide repeat-like"/>
    <property type="match status" value="1"/>
</dbReference>
<accession>A0A329UVY8</accession>
<dbReference type="Proteomes" id="UP000250550">
    <property type="component" value="Unassembled WGS sequence"/>
</dbReference>
<reference evidence="2 4" key="2">
    <citation type="submission" date="2018-08" db="EMBL/GenBank/DDBJ databases">
        <title>A genome reference for cultivated species of the human gut microbiota.</title>
        <authorList>
            <person name="Zou Y."/>
            <person name="Xue W."/>
            <person name="Luo G."/>
        </authorList>
    </citation>
    <scope>NUCLEOTIDE SEQUENCE [LARGE SCALE GENOMIC DNA]</scope>
    <source>
        <strain evidence="2 4">AF31-14AC</strain>
    </source>
</reference>
<dbReference type="AlphaFoldDB" id="A0A329UVY8"/>
<evidence type="ECO:0000313" key="4">
    <source>
        <dbReference type="Proteomes" id="UP000260782"/>
    </source>
</evidence>
<dbReference type="Gene3D" id="2.160.20.80">
    <property type="entry name" value="E3 ubiquitin-protein ligase SopA"/>
    <property type="match status" value="1"/>
</dbReference>
<protein>
    <submittedName>
        <fullName evidence="1">Pentapeptide repeat-containing protein</fullName>
    </submittedName>
</protein>
<dbReference type="Pfam" id="PF13599">
    <property type="entry name" value="Pentapeptide_4"/>
    <property type="match status" value="1"/>
</dbReference>
<dbReference type="InterPro" id="IPR052949">
    <property type="entry name" value="PA_immunity-related"/>
</dbReference>
<dbReference type="EMBL" id="QVES01000004">
    <property type="protein sequence ID" value="RGB88098.1"/>
    <property type="molecule type" value="Genomic_DNA"/>
</dbReference>
<sequence>MTERYCEGERFTGLSFAGEAFESCDFADCVFVDCSFSKCELDHTTLNECRFVRCEITGLRSVSSSVQSLDFEDCRLQEIEWASLLSNGAFPDPIHTLKDCSLKYNTFTEMNFNRFDFSNGNEIVGSMFAKCEMQLASFKGTELHETEFYQCDLRKADFRDATGYKVDILGSRMKDARFSLPEAVNLLADLKIKLS</sequence>
<dbReference type="PANTHER" id="PTHR42999:SF1">
    <property type="entry name" value="PENTAPEPTIDE REPEAT-CONTAINING PROTEIN"/>
    <property type="match status" value="1"/>
</dbReference>
<gene>
    <name evidence="1" type="ORF">C4N21_08225</name>
    <name evidence="2" type="ORF">DWZ25_05845</name>
</gene>
<dbReference type="InterPro" id="IPR001646">
    <property type="entry name" value="5peptide_repeat"/>
</dbReference>
<organism evidence="1 3">
    <name type="scientific">Faecalibacterium prausnitzii</name>
    <dbReference type="NCBI Taxonomy" id="853"/>
    <lineage>
        <taxon>Bacteria</taxon>
        <taxon>Bacillati</taxon>
        <taxon>Bacillota</taxon>
        <taxon>Clostridia</taxon>
        <taxon>Eubacteriales</taxon>
        <taxon>Oscillospiraceae</taxon>
        <taxon>Faecalibacterium</taxon>
    </lineage>
</organism>
<comment type="caution">
    <text evidence="1">The sequence shown here is derived from an EMBL/GenBank/DDBJ whole genome shotgun (WGS) entry which is preliminary data.</text>
</comment>
<evidence type="ECO:0000313" key="2">
    <source>
        <dbReference type="EMBL" id="RGB88098.1"/>
    </source>
</evidence>
<proteinExistence type="predicted"/>
<evidence type="ECO:0000313" key="1">
    <source>
        <dbReference type="EMBL" id="RAW65142.1"/>
    </source>
</evidence>
<evidence type="ECO:0000313" key="3">
    <source>
        <dbReference type="Proteomes" id="UP000250550"/>
    </source>
</evidence>
<dbReference type="RefSeq" id="WP_112121521.1">
    <property type="nucleotide sequence ID" value="NZ_CP030777.1"/>
</dbReference>
<dbReference type="PANTHER" id="PTHR42999">
    <property type="entry name" value="ANTIBIOTIC RESISTANCE PROTEIN MCBG"/>
    <property type="match status" value="1"/>
</dbReference>
<dbReference type="Proteomes" id="UP000260782">
    <property type="component" value="Unassembled WGS sequence"/>
</dbReference>